<accession>A0A2P6VBZ4</accession>
<name>A0A2P6VBZ4_9CHLO</name>
<feature type="region of interest" description="Disordered" evidence="1">
    <location>
        <begin position="23"/>
        <end position="44"/>
    </location>
</feature>
<dbReference type="GO" id="GO:0006508">
    <property type="term" value="P:proteolysis"/>
    <property type="evidence" value="ECO:0007669"/>
    <property type="project" value="UniProtKB-KW"/>
</dbReference>
<evidence type="ECO:0000313" key="3">
    <source>
        <dbReference type="Proteomes" id="UP000239649"/>
    </source>
</evidence>
<dbReference type="Proteomes" id="UP000239649">
    <property type="component" value="Unassembled WGS sequence"/>
</dbReference>
<keyword evidence="2" id="KW-0482">Metalloprotease</keyword>
<gene>
    <name evidence="2" type="ORF">C2E20_5157</name>
</gene>
<sequence length="298" mass="32425">MSPVAPRPQERPTLRQSSLTCRVAAGTDPQPPAQQQLQASSCSAASSSENTYNFTYRGSDGRLKATFEQAFKNARAGGSGSGSAVPGSGGAQAPWALSYQMSERYSLLWNDDLKSRMLKRVAAEELGIPDEELEVRLQRVQVLLPDIAQKLASMRPQLVARLAADVEDLPARLLRLKEIFPGANSGKLAMRQPELVLGFDMDRLDAIAEELRLLLPNLNTDLLVEENPAMLDVPGLRAAIAEAARIMPNVDVQKAMAVDPQTIFSFQRGSQLIPYDPPRPATAQEAAEDGDEYAAYYG</sequence>
<keyword evidence="2" id="KW-0645">Protease</keyword>
<evidence type="ECO:0000256" key="1">
    <source>
        <dbReference type="SAM" id="MobiDB-lite"/>
    </source>
</evidence>
<dbReference type="AlphaFoldDB" id="A0A2P6VBZ4"/>
<keyword evidence="2" id="KW-0378">Hydrolase</keyword>
<comment type="caution">
    <text evidence="2">The sequence shown here is derived from an EMBL/GenBank/DDBJ whole genome shotgun (WGS) entry which is preliminary data.</text>
</comment>
<dbReference type="GO" id="GO:0008237">
    <property type="term" value="F:metallopeptidase activity"/>
    <property type="evidence" value="ECO:0007669"/>
    <property type="project" value="UniProtKB-KW"/>
</dbReference>
<evidence type="ECO:0000313" key="2">
    <source>
        <dbReference type="EMBL" id="PSC71598.1"/>
    </source>
</evidence>
<proteinExistence type="predicted"/>
<keyword evidence="3" id="KW-1185">Reference proteome</keyword>
<dbReference type="EMBL" id="LHPF02000014">
    <property type="protein sequence ID" value="PSC71598.1"/>
    <property type="molecule type" value="Genomic_DNA"/>
</dbReference>
<protein>
    <submittedName>
        <fullName evidence="2">ATP-dependent zinc metalloprotease FTSH mitochondrial</fullName>
    </submittedName>
</protein>
<organism evidence="2 3">
    <name type="scientific">Micractinium conductrix</name>
    <dbReference type="NCBI Taxonomy" id="554055"/>
    <lineage>
        <taxon>Eukaryota</taxon>
        <taxon>Viridiplantae</taxon>
        <taxon>Chlorophyta</taxon>
        <taxon>core chlorophytes</taxon>
        <taxon>Trebouxiophyceae</taxon>
        <taxon>Chlorellales</taxon>
        <taxon>Chlorellaceae</taxon>
        <taxon>Chlorella clade</taxon>
        <taxon>Micractinium</taxon>
    </lineage>
</organism>
<feature type="compositionally biased region" description="Low complexity" evidence="1">
    <location>
        <begin position="33"/>
        <end position="44"/>
    </location>
</feature>
<dbReference type="OrthoDB" id="509144at2759"/>
<reference evidence="2 3" key="1">
    <citation type="journal article" date="2018" name="Plant J.">
        <title>Genome sequences of Chlorella sorokiniana UTEX 1602 and Micractinium conductrix SAG 241.80: implications to maltose excretion by a green alga.</title>
        <authorList>
            <person name="Arriola M.B."/>
            <person name="Velmurugan N."/>
            <person name="Zhang Y."/>
            <person name="Plunkett M.H."/>
            <person name="Hondzo H."/>
            <person name="Barney B.M."/>
        </authorList>
    </citation>
    <scope>NUCLEOTIDE SEQUENCE [LARGE SCALE GENOMIC DNA]</scope>
    <source>
        <strain evidence="2 3">SAG 241.80</strain>
    </source>
</reference>